<evidence type="ECO:0000313" key="4">
    <source>
        <dbReference type="EMBL" id="SZX73163.1"/>
    </source>
</evidence>
<dbReference type="InterPro" id="IPR029752">
    <property type="entry name" value="D-isomer_DH_CS1"/>
</dbReference>
<accession>A0A383W7F4</accession>
<dbReference type="STRING" id="3088.A0A383W7F4"/>
<dbReference type="InterPro" id="IPR006140">
    <property type="entry name" value="D-isomer_DH_NAD-bd"/>
</dbReference>
<protein>
    <submittedName>
        <fullName evidence="4">Uncharacterized protein</fullName>
    </submittedName>
</protein>
<dbReference type="GO" id="GO:0005829">
    <property type="term" value="C:cytosol"/>
    <property type="evidence" value="ECO:0007669"/>
    <property type="project" value="TreeGrafter"/>
</dbReference>
<evidence type="ECO:0000256" key="1">
    <source>
        <dbReference type="ARBA" id="ARBA00005854"/>
    </source>
</evidence>
<dbReference type="GO" id="GO:0030267">
    <property type="term" value="F:glyoxylate reductase (NADPH) activity"/>
    <property type="evidence" value="ECO:0007669"/>
    <property type="project" value="TreeGrafter"/>
</dbReference>
<dbReference type="Proteomes" id="UP000256970">
    <property type="component" value="Unassembled WGS sequence"/>
</dbReference>
<dbReference type="Gene3D" id="3.40.50.720">
    <property type="entry name" value="NAD(P)-binding Rossmann-like Domain"/>
    <property type="match status" value="2"/>
</dbReference>
<dbReference type="AlphaFoldDB" id="A0A383W7F4"/>
<evidence type="ECO:0000313" key="5">
    <source>
        <dbReference type="Proteomes" id="UP000256970"/>
    </source>
</evidence>
<evidence type="ECO:0000256" key="3">
    <source>
        <dbReference type="RuleBase" id="RU003719"/>
    </source>
</evidence>
<dbReference type="CDD" id="cd05301">
    <property type="entry name" value="GDH"/>
    <property type="match status" value="1"/>
</dbReference>
<dbReference type="PANTHER" id="PTHR10996">
    <property type="entry name" value="2-HYDROXYACID DEHYDROGENASE-RELATED"/>
    <property type="match status" value="1"/>
</dbReference>
<dbReference type="Pfam" id="PF00389">
    <property type="entry name" value="2-Hacid_dh"/>
    <property type="match status" value="1"/>
</dbReference>
<dbReference type="InterPro" id="IPR050223">
    <property type="entry name" value="D-isomer_2-hydroxyacid_DH"/>
</dbReference>
<dbReference type="SUPFAM" id="SSF52283">
    <property type="entry name" value="Formate/glycerate dehydrogenase catalytic domain-like"/>
    <property type="match status" value="1"/>
</dbReference>
<organism evidence="4 5">
    <name type="scientific">Tetradesmus obliquus</name>
    <name type="common">Green alga</name>
    <name type="synonym">Acutodesmus obliquus</name>
    <dbReference type="NCBI Taxonomy" id="3088"/>
    <lineage>
        <taxon>Eukaryota</taxon>
        <taxon>Viridiplantae</taxon>
        <taxon>Chlorophyta</taxon>
        <taxon>core chlorophytes</taxon>
        <taxon>Chlorophyceae</taxon>
        <taxon>CS clade</taxon>
        <taxon>Sphaeropleales</taxon>
        <taxon>Scenedesmaceae</taxon>
        <taxon>Tetradesmus</taxon>
    </lineage>
</organism>
<name>A0A383W7F4_TETOB</name>
<proteinExistence type="inferred from homology"/>
<gene>
    <name evidence="4" type="ORF">BQ4739_LOCUS13279</name>
</gene>
<keyword evidence="2 3" id="KW-0560">Oxidoreductase</keyword>
<reference evidence="4 5" key="1">
    <citation type="submission" date="2016-10" db="EMBL/GenBank/DDBJ databases">
        <authorList>
            <person name="Cai Z."/>
        </authorList>
    </citation>
    <scope>NUCLEOTIDE SEQUENCE [LARGE SCALE GENOMIC DNA]</scope>
</reference>
<dbReference type="EMBL" id="FNXT01001184">
    <property type="protein sequence ID" value="SZX73163.1"/>
    <property type="molecule type" value="Genomic_DNA"/>
</dbReference>
<dbReference type="SUPFAM" id="SSF51735">
    <property type="entry name" value="NAD(P)-binding Rossmann-fold domains"/>
    <property type="match status" value="1"/>
</dbReference>
<dbReference type="GO" id="GO:0051287">
    <property type="term" value="F:NAD binding"/>
    <property type="evidence" value="ECO:0007669"/>
    <property type="project" value="InterPro"/>
</dbReference>
<dbReference type="PROSITE" id="PS00065">
    <property type="entry name" value="D_2_HYDROXYACID_DH_1"/>
    <property type="match status" value="1"/>
</dbReference>
<dbReference type="GO" id="GO:0008465">
    <property type="term" value="F:hydroxypyruvate reductase (NADH) activity"/>
    <property type="evidence" value="ECO:0007669"/>
    <property type="project" value="TreeGrafter"/>
</dbReference>
<dbReference type="InterPro" id="IPR006139">
    <property type="entry name" value="D-isomer_2_OHA_DH_cat_dom"/>
</dbReference>
<evidence type="ECO:0000256" key="2">
    <source>
        <dbReference type="ARBA" id="ARBA00023002"/>
    </source>
</evidence>
<comment type="similarity">
    <text evidence="1 3">Belongs to the D-isomer specific 2-hydroxyacid dehydrogenase family.</text>
</comment>
<dbReference type="Pfam" id="PF02826">
    <property type="entry name" value="2-Hacid_dh_C"/>
    <property type="match status" value="1"/>
</dbReference>
<dbReference type="InterPro" id="IPR036291">
    <property type="entry name" value="NAD(P)-bd_dom_sf"/>
</dbReference>
<dbReference type="PANTHER" id="PTHR10996:SF257">
    <property type="entry name" value="GLYOXYLATE REDUCTASE 1"/>
    <property type="match status" value="1"/>
</dbReference>
<keyword evidence="5" id="KW-1185">Reference proteome</keyword>
<sequence length="389" mass="41851">MFASASVNGVPVEVHNEDGAKRVVVTKNLPGERWLQILTAAGCRVEVSQHPDIILDNATIKKLIGDKCDGVIGQLTEDWGSELFEALKAAGGTAYSNYAVGYNNVKVPEATKRGIPVGNTPGVLTETTAEIAAALTLAAARRVVEADSFMRNGHYKGWLPTLFIGSLLQNKTVGIVGAGRIGAAYARMMVEGHKMNLVYYDPYPNTRLEEYIKKYSELLRHSGEAPVAVRRCETVEEVLREADVVSLHCNLDDNTRHLINKERLALMKKDAVLVNAARGPCIDEAALVKHMQENPDFRAGLDVFEDEPAMAPGLAQLPNAVIVPHIASASMWTRSGMATLAAANVAACVNGLPAFNQMDISAYLEAPIASLPAAAPSIVNAKDINMKVL</sequence>